<keyword evidence="1" id="KW-0812">Transmembrane</keyword>
<gene>
    <name evidence="2" type="ORF">QJV33_03485</name>
</gene>
<feature type="transmembrane region" description="Helical" evidence="1">
    <location>
        <begin position="136"/>
        <end position="158"/>
    </location>
</feature>
<feature type="transmembrane region" description="Helical" evidence="1">
    <location>
        <begin position="309"/>
        <end position="331"/>
    </location>
</feature>
<evidence type="ECO:0008006" key="4">
    <source>
        <dbReference type="Google" id="ProtNLM"/>
    </source>
</evidence>
<evidence type="ECO:0000313" key="2">
    <source>
        <dbReference type="EMBL" id="MDI2112359.1"/>
    </source>
</evidence>
<feature type="transmembrane region" description="Helical" evidence="1">
    <location>
        <begin position="59"/>
        <end position="86"/>
    </location>
</feature>
<name>A0ABT6Q635_9PROT</name>
<protein>
    <recommendedName>
        <fullName evidence="4">NADH:quinone oxidoreductase/Mrp antiporter membrane subunit domain-containing protein</fullName>
    </recommendedName>
</protein>
<feature type="transmembrane region" description="Helical" evidence="1">
    <location>
        <begin position="444"/>
        <end position="463"/>
    </location>
</feature>
<feature type="transmembrane region" description="Helical" evidence="1">
    <location>
        <begin position="241"/>
        <end position="261"/>
    </location>
</feature>
<feature type="transmembrane region" description="Helical" evidence="1">
    <location>
        <begin position="273"/>
        <end position="297"/>
    </location>
</feature>
<dbReference type="RefSeq" id="WP_281462019.1">
    <property type="nucleotide sequence ID" value="NZ_JASBAN010000001.1"/>
</dbReference>
<feature type="transmembrane region" description="Helical" evidence="1">
    <location>
        <begin position="492"/>
        <end position="512"/>
    </location>
</feature>
<feature type="transmembrane region" description="Helical" evidence="1">
    <location>
        <begin position="28"/>
        <end position="47"/>
    </location>
</feature>
<feature type="transmembrane region" description="Helical" evidence="1">
    <location>
        <begin position="392"/>
        <end position="416"/>
    </location>
</feature>
<evidence type="ECO:0000256" key="1">
    <source>
        <dbReference type="SAM" id="Phobius"/>
    </source>
</evidence>
<dbReference type="Proteomes" id="UP001431775">
    <property type="component" value="Unassembled WGS sequence"/>
</dbReference>
<evidence type="ECO:0000313" key="3">
    <source>
        <dbReference type="Proteomes" id="UP001431775"/>
    </source>
</evidence>
<feature type="transmembrane region" description="Helical" evidence="1">
    <location>
        <begin position="178"/>
        <end position="199"/>
    </location>
</feature>
<keyword evidence="3" id="KW-1185">Reference proteome</keyword>
<sequence>MLMGLQGGIAAKRYYRGYSLTGLENVPLIGSFVGCILTFIYSVFYLSTTNLSLPIINKIFGFSFYLDSLNSFCLFCLFLCGGLFVFFRRELGVSHYFLLPYVNTLLLLLTGNLYLFIGLLSILMMMTYGLSIGKTIVPFIGLASLCIVIVLLPVQVGVQGNFVYLSFEILRQISFPPIILFFVLLVGSVFMGFAPLSQWRMNVARQGKGDVVYNFMHLLLSMAGMYLLLRFYIDLGRKSETFWLSFLVIMMGVIAACYAGWQSLVVKSLQERISCLYILGNAVLVQTVGIITSFMVPGQQQWIPFSNDVLYFGLFIQFIGFSFVFLLSGFLKDYQRTQLEKQSIPSSILISLLLLSFLLSGFPPFAGFAILWGNLQLLLTMPAGHHLTNTLLTTGILGLNAVILIVSLLGWIRLILTGGVQSLQKSLLELSNYFSLKSFAEIKIGIAALFMISLLPGCVFILARSVVSNVMGVSEASDNFFTFTISTSHISFTPWLVAGVFIGIVLMIGWVARKERRKAPTLLLRDSNSRPNINRPIIVEETSFSFGQASFQAMLERRFLFIHYFSVINYTICKNWLRLKKICLRRVHHINLFVWQYQNMFMLMMIAIILISIGMIAR</sequence>
<reference evidence="2" key="1">
    <citation type="submission" date="2023-05" db="EMBL/GenBank/DDBJ databases">
        <title>Whole genome sequence of Commensalibacter sp.</title>
        <authorList>
            <person name="Charoenyingcharoen P."/>
            <person name="Yukphan P."/>
        </authorList>
    </citation>
    <scope>NUCLEOTIDE SEQUENCE</scope>
    <source>
        <strain evidence="2">TBRC 10068</strain>
    </source>
</reference>
<accession>A0ABT6Q635</accession>
<comment type="caution">
    <text evidence="2">The sequence shown here is derived from an EMBL/GenBank/DDBJ whole genome shotgun (WGS) entry which is preliminary data.</text>
</comment>
<feature type="transmembrane region" description="Helical" evidence="1">
    <location>
        <begin position="597"/>
        <end position="617"/>
    </location>
</feature>
<keyword evidence="1" id="KW-0472">Membrane</keyword>
<proteinExistence type="predicted"/>
<keyword evidence="1" id="KW-1133">Transmembrane helix</keyword>
<feature type="transmembrane region" description="Helical" evidence="1">
    <location>
        <begin position="211"/>
        <end position="229"/>
    </location>
</feature>
<feature type="transmembrane region" description="Helical" evidence="1">
    <location>
        <begin position="98"/>
        <end position="124"/>
    </location>
</feature>
<feature type="transmembrane region" description="Helical" evidence="1">
    <location>
        <begin position="352"/>
        <end position="372"/>
    </location>
</feature>
<feature type="transmembrane region" description="Helical" evidence="1">
    <location>
        <begin position="559"/>
        <end position="577"/>
    </location>
</feature>
<organism evidence="2 3">
    <name type="scientific">Commensalibacter nepenthis</name>
    <dbReference type="NCBI Taxonomy" id="3043872"/>
    <lineage>
        <taxon>Bacteria</taxon>
        <taxon>Pseudomonadati</taxon>
        <taxon>Pseudomonadota</taxon>
        <taxon>Alphaproteobacteria</taxon>
        <taxon>Acetobacterales</taxon>
        <taxon>Acetobacteraceae</taxon>
    </lineage>
</organism>
<dbReference type="EMBL" id="JASBAN010000001">
    <property type="protein sequence ID" value="MDI2112359.1"/>
    <property type="molecule type" value="Genomic_DNA"/>
</dbReference>